<feature type="transmembrane region" description="Helical" evidence="7">
    <location>
        <begin position="47"/>
        <end position="72"/>
    </location>
</feature>
<comment type="caution">
    <text evidence="8">The sequence shown here is derived from an EMBL/GenBank/DDBJ whole genome shotgun (WGS) entry which is preliminary data.</text>
</comment>
<evidence type="ECO:0000256" key="3">
    <source>
        <dbReference type="ARBA" id="ARBA00022496"/>
    </source>
</evidence>
<dbReference type="InterPro" id="IPR004923">
    <property type="entry name" value="FTR1/Fip1/EfeU"/>
</dbReference>
<evidence type="ECO:0000256" key="2">
    <source>
        <dbReference type="ARBA" id="ARBA00008333"/>
    </source>
</evidence>
<feature type="transmembrane region" description="Helical" evidence="7">
    <location>
        <begin position="84"/>
        <end position="106"/>
    </location>
</feature>
<keyword evidence="5 7" id="KW-1133">Transmembrane helix</keyword>
<dbReference type="AlphaFoldDB" id="A0A507EFJ9"/>
<dbReference type="PANTHER" id="PTHR31632">
    <property type="entry name" value="IRON TRANSPORTER FTH1"/>
    <property type="match status" value="1"/>
</dbReference>
<evidence type="ECO:0008006" key="10">
    <source>
        <dbReference type="Google" id="ProtNLM"/>
    </source>
</evidence>
<dbReference type="STRING" id="246404.A0A507EFJ9"/>
<name>A0A507EFJ9_9FUNG</name>
<evidence type="ECO:0000256" key="1">
    <source>
        <dbReference type="ARBA" id="ARBA00004141"/>
    </source>
</evidence>
<evidence type="ECO:0000256" key="4">
    <source>
        <dbReference type="ARBA" id="ARBA00022692"/>
    </source>
</evidence>
<evidence type="ECO:0000256" key="5">
    <source>
        <dbReference type="ARBA" id="ARBA00022989"/>
    </source>
</evidence>
<dbReference type="OrthoDB" id="4364at2759"/>
<sequence length="371" mass="41018">MAVGFSVPVFIVILRECTEAAIVISVLLAFVTSMFKHDQVLRRRLMFAVWLGSAAGIVISGIIGTIFLVLWFKYANNLWTSAEALWEACFSLLATVLLSGMALVFLKSDTLTEKWQRKLEKSLRDNNVILESQNSNATLDEATGPFITADAIEPTEKDTKKSEADAASEVFAAHKKIAQVFFWVPLVTILREGIEGMFFLGGISISSDPGTIPLAALTGLAVGCIIGWLIFRAGNSMKLHIFFVSASILIFYLAAGLFSKSVGSFEVNTWMKQINAAGDDLAYYNVFTSVWHLTCCNPSEPNSFGWQIFGALLGWTNGATFGTIISYIVYWLVIAAVLVSMKLLERRRVRLGLEKIGFKKRIKQMFMSTRA</sequence>
<dbReference type="Proteomes" id="UP000320333">
    <property type="component" value="Unassembled WGS sequence"/>
</dbReference>
<comment type="similarity">
    <text evidence="2">Belongs to the oxidase-dependent Fe transporter (OFeT) (TC 9.A.10.1) family.</text>
</comment>
<feature type="transmembrane region" description="Helical" evidence="7">
    <location>
        <begin position="238"/>
        <end position="258"/>
    </location>
</feature>
<feature type="transmembrane region" description="Helical" evidence="7">
    <location>
        <begin position="324"/>
        <end position="344"/>
    </location>
</feature>
<dbReference type="GO" id="GO:0015093">
    <property type="term" value="F:ferrous iron transmembrane transporter activity"/>
    <property type="evidence" value="ECO:0007669"/>
    <property type="project" value="TreeGrafter"/>
</dbReference>
<feature type="transmembrane region" description="Helical" evidence="7">
    <location>
        <begin position="12"/>
        <end position="35"/>
    </location>
</feature>
<keyword evidence="3" id="KW-0408">Iron</keyword>
<evidence type="ECO:0000256" key="6">
    <source>
        <dbReference type="ARBA" id="ARBA00023136"/>
    </source>
</evidence>
<keyword evidence="6 7" id="KW-0472">Membrane</keyword>
<keyword evidence="3" id="KW-0813">Transport</keyword>
<comment type="subcellular location">
    <subcellularLocation>
        <location evidence="1">Membrane</location>
        <topology evidence="1">Multi-pass membrane protein</topology>
    </subcellularLocation>
</comment>
<organism evidence="8 9">
    <name type="scientific">Chytriomyces confervae</name>
    <dbReference type="NCBI Taxonomy" id="246404"/>
    <lineage>
        <taxon>Eukaryota</taxon>
        <taxon>Fungi</taxon>
        <taxon>Fungi incertae sedis</taxon>
        <taxon>Chytridiomycota</taxon>
        <taxon>Chytridiomycota incertae sedis</taxon>
        <taxon>Chytridiomycetes</taxon>
        <taxon>Chytridiales</taxon>
        <taxon>Chytriomycetaceae</taxon>
        <taxon>Chytriomyces</taxon>
    </lineage>
</organism>
<proteinExistence type="inferred from homology"/>
<feature type="transmembrane region" description="Helical" evidence="7">
    <location>
        <begin position="211"/>
        <end position="231"/>
    </location>
</feature>
<evidence type="ECO:0000313" key="9">
    <source>
        <dbReference type="Proteomes" id="UP000320333"/>
    </source>
</evidence>
<evidence type="ECO:0000313" key="8">
    <source>
        <dbReference type="EMBL" id="TPX62197.1"/>
    </source>
</evidence>
<keyword evidence="3" id="KW-0406">Ion transport</keyword>
<keyword evidence="9" id="KW-1185">Reference proteome</keyword>
<keyword evidence="3" id="KW-0410">Iron transport</keyword>
<keyword evidence="4 7" id="KW-0812">Transmembrane</keyword>
<evidence type="ECO:0000256" key="7">
    <source>
        <dbReference type="SAM" id="Phobius"/>
    </source>
</evidence>
<dbReference type="PANTHER" id="PTHR31632:SF2">
    <property type="entry name" value="PLASMA MEMBRANE IRON PERMEASE"/>
    <property type="match status" value="1"/>
</dbReference>
<accession>A0A507EFJ9</accession>
<reference evidence="8 9" key="1">
    <citation type="journal article" date="2019" name="Sci. Rep.">
        <title>Comparative genomics of chytrid fungi reveal insights into the obligate biotrophic and pathogenic lifestyle of Synchytrium endobioticum.</title>
        <authorList>
            <person name="van de Vossenberg B.T.L.H."/>
            <person name="Warris S."/>
            <person name="Nguyen H.D.T."/>
            <person name="van Gent-Pelzer M.P.E."/>
            <person name="Joly D.L."/>
            <person name="van de Geest H.C."/>
            <person name="Bonants P.J.M."/>
            <person name="Smith D.S."/>
            <person name="Levesque C.A."/>
            <person name="van der Lee T.A.J."/>
        </authorList>
    </citation>
    <scope>NUCLEOTIDE SEQUENCE [LARGE SCALE GENOMIC DNA]</scope>
    <source>
        <strain evidence="8 9">CBS 675.73</strain>
    </source>
</reference>
<dbReference type="GO" id="GO:0033573">
    <property type="term" value="C:high-affinity iron permease complex"/>
    <property type="evidence" value="ECO:0007669"/>
    <property type="project" value="InterPro"/>
</dbReference>
<dbReference type="EMBL" id="QEAP01000649">
    <property type="protein sequence ID" value="TPX62197.1"/>
    <property type="molecule type" value="Genomic_DNA"/>
</dbReference>
<feature type="transmembrane region" description="Helical" evidence="7">
    <location>
        <begin position="180"/>
        <end position="205"/>
    </location>
</feature>
<protein>
    <recommendedName>
        <fullName evidence="10">Iron permease FTR1</fullName>
    </recommendedName>
</protein>
<dbReference type="Pfam" id="PF03239">
    <property type="entry name" value="FTR1"/>
    <property type="match status" value="1"/>
</dbReference>
<gene>
    <name evidence="8" type="ORF">CcCBS67573_g08859</name>
</gene>